<reference evidence="4" key="1">
    <citation type="submission" date="2017-02" db="UniProtKB">
        <authorList>
            <consortium name="WormBaseParasite"/>
        </authorList>
    </citation>
    <scope>IDENTIFICATION</scope>
</reference>
<dbReference type="WBParaSite" id="EVEC_0000427701-mRNA-1">
    <property type="protein sequence ID" value="EVEC_0000427701-mRNA-1"/>
    <property type="gene ID" value="EVEC_0000427701"/>
</dbReference>
<keyword evidence="3" id="KW-1185">Reference proteome</keyword>
<accession>A0A0N4V2P1</accession>
<protein>
    <submittedName>
        <fullName evidence="4">ShKT domain-containing protein</fullName>
    </submittedName>
</protein>
<reference evidence="2 3" key="2">
    <citation type="submission" date="2018-10" db="EMBL/GenBank/DDBJ databases">
        <authorList>
            <consortium name="Pathogen Informatics"/>
        </authorList>
    </citation>
    <scope>NUCLEOTIDE SEQUENCE [LARGE SCALE GENOMIC DNA]</scope>
</reference>
<dbReference type="Proteomes" id="UP000274131">
    <property type="component" value="Unassembled WGS sequence"/>
</dbReference>
<evidence type="ECO:0000256" key="1">
    <source>
        <dbReference type="SAM" id="MobiDB-lite"/>
    </source>
</evidence>
<feature type="region of interest" description="Disordered" evidence="1">
    <location>
        <begin position="1"/>
        <end position="46"/>
    </location>
</feature>
<dbReference type="EMBL" id="UXUI01007732">
    <property type="protein sequence ID" value="VDD89182.1"/>
    <property type="molecule type" value="Genomic_DNA"/>
</dbReference>
<feature type="compositionally biased region" description="Polar residues" evidence="1">
    <location>
        <begin position="21"/>
        <end position="46"/>
    </location>
</feature>
<evidence type="ECO:0000313" key="3">
    <source>
        <dbReference type="Proteomes" id="UP000274131"/>
    </source>
</evidence>
<gene>
    <name evidence="2" type="ORF">EVEC_LOCUS3985</name>
</gene>
<dbReference type="OrthoDB" id="5870787at2759"/>
<evidence type="ECO:0000313" key="2">
    <source>
        <dbReference type="EMBL" id="VDD89182.1"/>
    </source>
</evidence>
<organism evidence="4">
    <name type="scientific">Enterobius vermicularis</name>
    <name type="common">Human pinworm</name>
    <dbReference type="NCBI Taxonomy" id="51028"/>
    <lineage>
        <taxon>Eukaryota</taxon>
        <taxon>Metazoa</taxon>
        <taxon>Ecdysozoa</taxon>
        <taxon>Nematoda</taxon>
        <taxon>Chromadorea</taxon>
        <taxon>Rhabditida</taxon>
        <taxon>Spirurina</taxon>
        <taxon>Oxyuridomorpha</taxon>
        <taxon>Oxyuroidea</taxon>
        <taxon>Oxyuridae</taxon>
        <taxon>Enterobius</taxon>
    </lineage>
</organism>
<dbReference type="AlphaFoldDB" id="A0A0N4V2P1"/>
<proteinExistence type="predicted"/>
<sequence length="195" mass="21193">MLESLECPGYKDSLGGEIDVNDTTASQSSAITDPPLSSTETSITPDSSKMIEPEIEEFPLALECSNGRQPSGACIEGRCTDGYICEDGVCCRKSSNVVTFEKISAIPKPIRPFGFRRRTTTTKTPISATSSSAVIVEELQWSACPAGEPLGSSITPAVSCSDVLKRCDVTMCSHRGYYEFMTRFCTKTCRRCERV</sequence>
<name>A0A0N4V2P1_ENTVE</name>
<evidence type="ECO:0000313" key="4">
    <source>
        <dbReference type="WBParaSite" id="EVEC_0000427701-mRNA-1"/>
    </source>
</evidence>